<keyword evidence="8" id="KW-0472">Membrane</keyword>
<feature type="active site" description="Proton donor" evidence="7">
    <location>
        <position position="146"/>
    </location>
</feature>
<comment type="catalytic activity">
    <reaction evidence="1 7">
        <text>3-dehydroquinate = 3-dehydroshikimate + H2O</text>
        <dbReference type="Rhea" id="RHEA:21096"/>
        <dbReference type="ChEBI" id="CHEBI:15377"/>
        <dbReference type="ChEBI" id="CHEBI:16630"/>
        <dbReference type="ChEBI" id="CHEBI:32364"/>
        <dbReference type="EC" id="4.2.1.10"/>
    </reaction>
</comment>
<dbReference type="GO" id="GO:0009423">
    <property type="term" value="P:chorismate biosynthetic process"/>
    <property type="evidence" value="ECO:0007669"/>
    <property type="project" value="UniProtKB-UniRule"/>
</dbReference>
<keyword evidence="8" id="KW-1133">Transmembrane helix</keyword>
<feature type="binding site" evidence="7">
    <location>
        <begin position="147"/>
        <end position="148"/>
    </location>
    <ligand>
        <name>substrate</name>
    </ligand>
</feature>
<dbReference type="Proteomes" id="UP000192929">
    <property type="component" value="Unassembled WGS sequence"/>
</dbReference>
<dbReference type="CDD" id="cd00466">
    <property type="entry name" value="DHQase_II"/>
    <property type="match status" value="1"/>
</dbReference>
<evidence type="ECO:0000256" key="3">
    <source>
        <dbReference type="ARBA" id="ARBA00011037"/>
    </source>
</evidence>
<comment type="pathway">
    <text evidence="2 7">Metabolic intermediate biosynthesis; chorismate biosynthesis; chorismate from D-erythrose 4-phosphate and phosphoenolpyruvate: step 3/7.</text>
</comment>
<feature type="binding site" evidence="7">
    <location>
        <position position="126"/>
    </location>
    <ligand>
        <name>substrate</name>
    </ligand>
</feature>
<keyword evidence="8" id="KW-0812">Transmembrane</keyword>
<dbReference type="EMBL" id="FXAC01000002">
    <property type="protein sequence ID" value="SME93956.1"/>
    <property type="molecule type" value="Genomic_DNA"/>
</dbReference>
<evidence type="ECO:0000256" key="5">
    <source>
        <dbReference type="ARBA" id="ARBA00012060"/>
    </source>
</evidence>
<dbReference type="GO" id="GO:0009073">
    <property type="term" value="P:aromatic amino acid family biosynthetic process"/>
    <property type="evidence" value="ECO:0007669"/>
    <property type="project" value="UniProtKB-KW"/>
</dbReference>
<comment type="subunit">
    <text evidence="4 7">Homododecamer.</text>
</comment>
<keyword evidence="7" id="KW-0028">Amino-acid biosynthesis</keyword>
<dbReference type="InterPro" id="IPR001874">
    <property type="entry name" value="DHquinase_II"/>
</dbReference>
<accession>A0A1X7CCQ2</accession>
<dbReference type="Gene3D" id="3.40.50.9100">
    <property type="entry name" value="Dehydroquinase, class II"/>
    <property type="match status" value="1"/>
</dbReference>
<dbReference type="NCBIfam" id="NF003806">
    <property type="entry name" value="PRK05395.1-3"/>
    <property type="match status" value="1"/>
</dbReference>
<keyword evidence="7" id="KW-0057">Aromatic amino acid biosynthesis</keyword>
<sequence>MAASSGVVRVFDDAALFVGAALLVGAALFGGAVSLHVTVLLNGAMSELPIHVLNGPNLNTLGTRKPEIYGHTTLADVERNVRVRAQSYGLDVVFEQSNYEGQLVDWIQRARTEACGIVINPAALTHYSVALHDALEMCEMPIVEVHISNVHRREAFRHTSFVSPQATAVIAGAGVLGYELGVQVIANELGKNIES</sequence>
<feature type="binding site" evidence="7">
    <location>
        <position position="120"/>
    </location>
    <ligand>
        <name>substrate</name>
    </ligand>
</feature>
<dbReference type="NCBIfam" id="TIGR01088">
    <property type="entry name" value="aroQ"/>
    <property type="match status" value="1"/>
</dbReference>
<evidence type="ECO:0000256" key="2">
    <source>
        <dbReference type="ARBA" id="ARBA00004902"/>
    </source>
</evidence>
<keyword evidence="6 7" id="KW-0456">Lyase</keyword>
<evidence type="ECO:0000313" key="9">
    <source>
        <dbReference type="EMBL" id="SME93956.1"/>
    </source>
</evidence>
<dbReference type="HAMAP" id="MF_00169">
    <property type="entry name" value="AroQ"/>
    <property type="match status" value="1"/>
</dbReference>
<evidence type="ECO:0000256" key="1">
    <source>
        <dbReference type="ARBA" id="ARBA00001864"/>
    </source>
</evidence>
<comment type="similarity">
    <text evidence="3 7">Belongs to the type-II 3-dehydroquinase family.</text>
</comment>
<proteinExistence type="inferred from homology"/>
<feature type="binding site" evidence="7">
    <location>
        <position position="133"/>
    </location>
    <ligand>
        <name>substrate</name>
    </ligand>
</feature>
<dbReference type="GO" id="GO:0003855">
    <property type="term" value="F:3-dehydroquinate dehydratase activity"/>
    <property type="evidence" value="ECO:0007669"/>
    <property type="project" value="UniProtKB-UniRule"/>
</dbReference>
<feature type="binding site" evidence="7">
    <location>
        <position position="157"/>
    </location>
    <ligand>
        <name>substrate</name>
    </ligand>
</feature>
<dbReference type="SUPFAM" id="SSF52304">
    <property type="entry name" value="Type II 3-dehydroquinate dehydratase"/>
    <property type="match status" value="1"/>
</dbReference>
<dbReference type="PANTHER" id="PTHR21272">
    <property type="entry name" value="CATABOLIC 3-DEHYDROQUINASE"/>
    <property type="match status" value="1"/>
</dbReference>
<dbReference type="GO" id="GO:0008652">
    <property type="term" value="P:amino acid biosynthetic process"/>
    <property type="evidence" value="ECO:0007669"/>
    <property type="project" value="UniProtKB-KW"/>
</dbReference>
<dbReference type="PANTHER" id="PTHR21272:SF3">
    <property type="entry name" value="CATABOLIC 3-DEHYDROQUINASE"/>
    <property type="match status" value="1"/>
</dbReference>
<gene>
    <name evidence="7" type="primary">aroQ</name>
    <name evidence="9" type="ORF">SAMN06296028_102167</name>
</gene>
<feature type="site" description="Transition state stabilizer" evidence="7">
    <location>
        <position position="64"/>
    </location>
</feature>
<keyword evidence="10" id="KW-1185">Reference proteome</keyword>
<feature type="transmembrane region" description="Helical" evidence="8">
    <location>
        <begin position="14"/>
        <end position="41"/>
    </location>
</feature>
<reference evidence="10" key="1">
    <citation type="submission" date="2017-04" db="EMBL/GenBank/DDBJ databases">
        <authorList>
            <person name="Varghese N."/>
            <person name="Submissions S."/>
        </authorList>
    </citation>
    <scope>NUCLEOTIDE SEQUENCE [LARGE SCALE GENOMIC DNA]</scope>
    <source>
        <strain evidence="10">NIO-1021</strain>
    </source>
</reference>
<evidence type="ECO:0000256" key="4">
    <source>
        <dbReference type="ARBA" id="ARBA00011193"/>
    </source>
</evidence>
<dbReference type="NCBIfam" id="NF003807">
    <property type="entry name" value="PRK05395.1-4"/>
    <property type="match status" value="1"/>
</dbReference>
<dbReference type="NCBIfam" id="NF003805">
    <property type="entry name" value="PRK05395.1-2"/>
    <property type="match status" value="1"/>
</dbReference>
<comment type="function">
    <text evidence="7">Catalyzes a trans-dehydration via an enolate intermediate.</text>
</comment>
<organism evidence="9 10">
    <name type="scientific">Kocuria marina subsp. indica</name>
    <dbReference type="NCBI Taxonomy" id="1049583"/>
    <lineage>
        <taxon>Bacteria</taxon>
        <taxon>Bacillati</taxon>
        <taxon>Actinomycetota</taxon>
        <taxon>Actinomycetes</taxon>
        <taxon>Micrococcales</taxon>
        <taxon>Micrococcaceae</taxon>
        <taxon>Kocuria</taxon>
    </lineage>
</organism>
<name>A0A1X7CCQ2_9MICC</name>
<dbReference type="Pfam" id="PF01220">
    <property type="entry name" value="DHquinase_II"/>
    <property type="match status" value="1"/>
</dbReference>
<dbReference type="InterPro" id="IPR036441">
    <property type="entry name" value="DHquinase_II_sf"/>
</dbReference>
<dbReference type="GO" id="GO:0019631">
    <property type="term" value="P:quinate catabolic process"/>
    <property type="evidence" value="ECO:0007669"/>
    <property type="project" value="TreeGrafter"/>
</dbReference>
<evidence type="ECO:0000313" key="10">
    <source>
        <dbReference type="Proteomes" id="UP000192929"/>
    </source>
</evidence>
<evidence type="ECO:0000256" key="6">
    <source>
        <dbReference type="ARBA" id="ARBA00023239"/>
    </source>
</evidence>
<dbReference type="EC" id="4.2.1.10" evidence="5 7"/>
<feature type="active site" description="Proton acceptor" evidence="7">
    <location>
        <position position="69"/>
    </location>
</feature>
<protein>
    <recommendedName>
        <fullName evidence="5 7">3-dehydroquinate dehydratase</fullName>
        <shortName evidence="7">3-dehydroquinase</shortName>
        <ecNumber evidence="5 7">4.2.1.10</ecNumber>
    </recommendedName>
    <alternativeName>
        <fullName evidence="7">Type II DHQase</fullName>
    </alternativeName>
</protein>
<evidence type="ECO:0000256" key="8">
    <source>
        <dbReference type="SAM" id="Phobius"/>
    </source>
</evidence>
<dbReference type="AlphaFoldDB" id="A0A1X7CCQ2"/>
<evidence type="ECO:0000256" key="7">
    <source>
        <dbReference type="HAMAP-Rule" id="MF_00169"/>
    </source>
</evidence>
<dbReference type="UniPathway" id="UPA00053">
    <property type="reaction ID" value="UER00086"/>
</dbReference>